<proteinExistence type="predicted"/>
<dbReference type="InterPro" id="IPR017850">
    <property type="entry name" value="Alkaline_phosphatase_core_sf"/>
</dbReference>
<keyword evidence="1" id="KW-0732">Signal</keyword>
<dbReference type="EMBL" id="PGFG01000001">
    <property type="protein sequence ID" value="PJJ74846.1"/>
    <property type="molecule type" value="Genomic_DNA"/>
</dbReference>
<evidence type="ECO:0000313" key="2">
    <source>
        <dbReference type="EMBL" id="PJJ74846.1"/>
    </source>
</evidence>
<sequence length="359" mass="40600">MFFLIWLCFFACVSHGSKAQQPARNLVIVTFDGLRWQEVFSGVDSVLLHDAAYTRDPDEMQRLYWDASPQIRREKLFPFIWGVIAHDGQLFGNRNLGNDMDVANVYHFSYPGYNEIFTGYPDTAINSNDKVRNPNKHVLGYLNQQSGYQGKVAAFTSWDVFPYILNKWESGIYVNADEDSLPDATPELRLLNLLQRLTAKPLDLRPDIFTYAAAKEYLKAYHPRVLYIAFDETDDYAHAGMYDQYIKSAHAEDGMIRDLWAYLQQDPFYAGQTALLLTCDHGRGTGDAWRDHGAKVKGSSAIWMAVMGPGIAAVGERKEHAQYKQAQIAATLANILGFTFQADHPIAPSLYPVLVHAEN</sequence>
<dbReference type="Proteomes" id="UP000230000">
    <property type="component" value="Unassembled WGS sequence"/>
</dbReference>
<evidence type="ECO:0000313" key="3">
    <source>
        <dbReference type="Proteomes" id="UP000230000"/>
    </source>
</evidence>
<organism evidence="2 3">
    <name type="scientific">Thermoflavifilum aggregans</name>
    <dbReference type="NCBI Taxonomy" id="454188"/>
    <lineage>
        <taxon>Bacteria</taxon>
        <taxon>Pseudomonadati</taxon>
        <taxon>Bacteroidota</taxon>
        <taxon>Chitinophagia</taxon>
        <taxon>Chitinophagales</taxon>
        <taxon>Chitinophagaceae</taxon>
        <taxon>Thermoflavifilum</taxon>
    </lineage>
</organism>
<feature type="chain" id="PRO_5014922360" description="Type I phosphodiesterase/nucleotide pyrophosphatase" evidence="1">
    <location>
        <begin position="20"/>
        <end position="359"/>
    </location>
</feature>
<reference evidence="2 3" key="1">
    <citation type="submission" date="2017-11" db="EMBL/GenBank/DDBJ databases">
        <title>Genomic Encyclopedia of Archaeal and Bacterial Type Strains, Phase II (KMG-II): From Individual Species to Whole Genera.</title>
        <authorList>
            <person name="Goeker M."/>
        </authorList>
    </citation>
    <scope>NUCLEOTIDE SEQUENCE [LARGE SCALE GENOMIC DNA]</scope>
    <source>
        <strain evidence="2 3">DSM 27268</strain>
    </source>
</reference>
<comment type="caution">
    <text evidence="2">The sequence shown here is derived from an EMBL/GenBank/DDBJ whole genome shotgun (WGS) entry which is preliminary data.</text>
</comment>
<feature type="signal peptide" evidence="1">
    <location>
        <begin position="1"/>
        <end position="19"/>
    </location>
</feature>
<keyword evidence="3" id="KW-1185">Reference proteome</keyword>
<dbReference type="SUPFAM" id="SSF53649">
    <property type="entry name" value="Alkaline phosphatase-like"/>
    <property type="match status" value="1"/>
</dbReference>
<name>A0A2M9CSC6_9BACT</name>
<dbReference type="AlphaFoldDB" id="A0A2M9CSC6"/>
<gene>
    <name evidence="2" type="ORF">BXY57_0410</name>
</gene>
<protein>
    <recommendedName>
        <fullName evidence="4">Type I phosphodiesterase/nucleotide pyrophosphatase</fullName>
    </recommendedName>
</protein>
<dbReference type="Gene3D" id="3.40.720.10">
    <property type="entry name" value="Alkaline Phosphatase, subunit A"/>
    <property type="match status" value="1"/>
</dbReference>
<evidence type="ECO:0000256" key="1">
    <source>
        <dbReference type="SAM" id="SignalP"/>
    </source>
</evidence>
<accession>A0A2M9CSC6</accession>
<evidence type="ECO:0008006" key="4">
    <source>
        <dbReference type="Google" id="ProtNLM"/>
    </source>
</evidence>